<gene>
    <name evidence="2" type="ORF">FK219_010125</name>
</gene>
<accession>A0A9E5MJ09</accession>
<sequence length="341" mass="34147">MIQPAHPPGRLAGPLGTALAVAATVLAGVGVATQSRVNGELGQRFDDGFTAALVSFSSGWVLLLVIVLSTRRGRDAVRRIPAALRAGELPWWMLLGGAAGGFFVLSQGLVAGILGVAIFTVALVSGQTVTGMVADARGFAGARVTPPTLARLSGAALTVLAVVVAVAGDLGGSIPWPALILPLLAGVGAGMQQAMNGRVRQVSGSPLAATLVNFTVGTAALLVVTVISLAVNGLPAEPPTEAYLYAGGAVGVVFIAIQSAAVARVGVLLLGMCLVLGQLMAAVVFDSVAAIGPALQPQTVAAVVLTAVGIVVATLDRWRRPRTLLATSPAPGPAGPTPRRP</sequence>
<feature type="transmembrane region" description="Helical" evidence="1">
    <location>
        <begin position="207"/>
        <end position="230"/>
    </location>
</feature>
<feature type="transmembrane region" description="Helical" evidence="1">
    <location>
        <begin position="174"/>
        <end position="195"/>
    </location>
</feature>
<dbReference type="InterPro" id="IPR006750">
    <property type="entry name" value="YdcZ"/>
</dbReference>
<keyword evidence="1" id="KW-1133">Transmembrane helix</keyword>
<name>A0A9E5MJ09_9MICO</name>
<reference evidence="2 3" key="2">
    <citation type="submission" date="2020-03" db="EMBL/GenBank/DDBJ databases">
        <title>Chryseoglobus sp. isolated from a deep-sea seamount.</title>
        <authorList>
            <person name="Zhang D.-C."/>
        </authorList>
    </citation>
    <scope>NUCLEOTIDE SEQUENCE [LARGE SCALE GENOMIC DNA]</scope>
    <source>
        <strain evidence="2 3">KN1116</strain>
    </source>
</reference>
<evidence type="ECO:0000313" key="2">
    <source>
        <dbReference type="EMBL" id="NHF63588.1"/>
    </source>
</evidence>
<keyword evidence="1" id="KW-0472">Membrane</keyword>
<feature type="transmembrane region" description="Helical" evidence="1">
    <location>
        <begin position="148"/>
        <end position="168"/>
    </location>
</feature>
<feature type="transmembrane region" description="Helical" evidence="1">
    <location>
        <begin position="91"/>
        <end position="110"/>
    </location>
</feature>
<organism evidence="2 3">
    <name type="scientific">Microcella pacifica</name>
    <dbReference type="NCBI Taxonomy" id="2591847"/>
    <lineage>
        <taxon>Bacteria</taxon>
        <taxon>Bacillati</taxon>
        <taxon>Actinomycetota</taxon>
        <taxon>Actinomycetes</taxon>
        <taxon>Micrococcales</taxon>
        <taxon>Microbacteriaceae</taxon>
        <taxon>Microcella</taxon>
    </lineage>
</organism>
<dbReference type="PANTHER" id="PTHR34821:SF2">
    <property type="entry name" value="INNER MEMBRANE PROTEIN YDCZ"/>
    <property type="match status" value="1"/>
</dbReference>
<keyword evidence="1" id="KW-0812">Transmembrane</keyword>
<keyword evidence="3" id="KW-1185">Reference proteome</keyword>
<dbReference type="Proteomes" id="UP000818266">
    <property type="component" value="Unassembled WGS sequence"/>
</dbReference>
<dbReference type="GO" id="GO:0005886">
    <property type="term" value="C:plasma membrane"/>
    <property type="evidence" value="ECO:0007669"/>
    <property type="project" value="TreeGrafter"/>
</dbReference>
<feature type="transmembrane region" description="Helical" evidence="1">
    <location>
        <begin position="268"/>
        <end position="292"/>
    </location>
</feature>
<dbReference type="Pfam" id="PF04657">
    <property type="entry name" value="DMT_YdcZ"/>
    <property type="match status" value="2"/>
</dbReference>
<dbReference type="EMBL" id="VIKT02000017">
    <property type="protein sequence ID" value="NHF63588.1"/>
    <property type="molecule type" value="Genomic_DNA"/>
</dbReference>
<dbReference type="AlphaFoldDB" id="A0A9E5MJ09"/>
<dbReference type="RefSeq" id="WP_165638110.1">
    <property type="nucleotide sequence ID" value="NZ_VIKT02000017.1"/>
</dbReference>
<feature type="transmembrane region" description="Helical" evidence="1">
    <location>
        <begin position="51"/>
        <end position="70"/>
    </location>
</feature>
<dbReference type="PANTHER" id="PTHR34821">
    <property type="entry name" value="INNER MEMBRANE PROTEIN YDCZ"/>
    <property type="match status" value="1"/>
</dbReference>
<feature type="transmembrane region" description="Helical" evidence="1">
    <location>
        <begin position="298"/>
        <end position="315"/>
    </location>
</feature>
<evidence type="ECO:0000313" key="3">
    <source>
        <dbReference type="Proteomes" id="UP000818266"/>
    </source>
</evidence>
<evidence type="ECO:0000256" key="1">
    <source>
        <dbReference type="SAM" id="Phobius"/>
    </source>
</evidence>
<feature type="transmembrane region" description="Helical" evidence="1">
    <location>
        <begin position="116"/>
        <end position="136"/>
    </location>
</feature>
<proteinExistence type="predicted"/>
<reference evidence="2 3" key="1">
    <citation type="submission" date="2019-06" db="EMBL/GenBank/DDBJ databases">
        <authorList>
            <person name="De-Chao Zhang Q."/>
        </authorList>
    </citation>
    <scope>NUCLEOTIDE SEQUENCE [LARGE SCALE GENOMIC DNA]</scope>
    <source>
        <strain evidence="2 3">KN1116</strain>
    </source>
</reference>
<comment type="caution">
    <text evidence="2">The sequence shown here is derived from an EMBL/GenBank/DDBJ whole genome shotgun (WGS) entry which is preliminary data.</text>
</comment>
<protein>
    <submittedName>
        <fullName evidence="2">DMT family transporter</fullName>
    </submittedName>
</protein>
<feature type="transmembrane region" description="Helical" evidence="1">
    <location>
        <begin position="242"/>
        <end position="261"/>
    </location>
</feature>